<feature type="domain" description="HTH myb-type" evidence="7">
    <location>
        <begin position="262"/>
        <end position="315"/>
    </location>
</feature>
<keyword evidence="3" id="KW-0862">Zinc</keyword>
<protein>
    <recommendedName>
        <fullName evidence="10">ZZ-type domain-containing protein</fullName>
    </recommendedName>
</protein>
<dbReference type="InterPro" id="IPR017930">
    <property type="entry name" value="Myb_dom"/>
</dbReference>
<evidence type="ECO:0000256" key="1">
    <source>
        <dbReference type="ARBA" id="ARBA00022723"/>
    </source>
</evidence>
<dbReference type="PROSITE" id="PS50135">
    <property type="entry name" value="ZF_ZZ_2"/>
    <property type="match status" value="1"/>
</dbReference>
<dbReference type="InterPro" id="IPR037830">
    <property type="entry name" value="ZZZ3"/>
</dbReference>
<feature type="non-terminal residue" evidence="8">
    <location>
        <position position="1"/>
    </location>
</feature>
<dbReference type="PROSITE" id="PS51294">
    <property type="entry name" value="HTH_MYB"/>
    <property type="match status" value="1"/>
</dbReference>
<dbReference type="SUPFAM" id="SSF57850">
    <property type="entry name" value="RING/U-box"/>
    <property type="match status" value="1"/>
</dbReference>
<keyword evidence="2 4" id="KW-0863">Zinc-finger</keyword>
<dbReference type="Pfam" id="PF00569">
    <property type="entry name" value="ZZ"/>
    <property type="match status" value="1"/>
</dbReference>
<evidence type="ECO:0008006" key="10">
    <source>
        <dbReference type="Google" id="ProtNLM"/>
    </source>
</evidence>
<dbReference type="CDD" id="cd00167">
    <property type="entry name" value="SANT"/>
    <property type="match status" value="1"/>
</dbReference>
<keyword evidence="9" id="KW-1185">Reference proteome</keyword>
<feature type="region of interest" description="Disordered" evidence="5">
    <location>
        <begin position="1"/>
        <end position="23"/>
    </location>
</feature>
<feature type="domain" description="ZZ-type" evidence="6">
    <location>
        <begin position="364"/>
        <end position="421"/>
    </location>
</feature>
<dbReference type="OrthoDB" id="424753at2759"/>
<reference evidence="8 9" key="1">
    <citation type="submission" date="2016-10" db="EMBL/GenBank/DDBJ databases">
        <title>The genome of Paramicrosporidium saccamoebae is the missing link in understanding Cryptomycota and Microsporidia evolution.</title>
        <authorList>
            <person name="Quandt C.A."/>
            <person name="Beaudet D."/>
            <person name="Corsaro D."/>
            <person name="Michel R."/>
            <person name="Corradi N."/>
            <person name="James T."/>
        </authorList>
    </citation>
    <scope>NUCLEOTIDE SEQUENCE [LARGE SCALE GENOMIC DNA]</scope>
    <source>
        <strain evidence="8 9">KSL3</strain>
    </source>
</reference>
<evidence type="ECO:0000256" key="3">
    <source>
        <dbReference type="ARBA" id="ARBA00022833"/>
    </source>
</evidence>
<accession>A0A2H9TK66</accession>
<dbReference type="Gene3D" id="3.30.60.90">
    <property type="match status" value="1"/>
</dbReference>
<evidence type="ECO:0000256" key="2">
    <source>
        <dbReference type="ARBA" id="ARBA00022771"/>
    </source>
</evidence>
<feature type="compositionally biased region" description="Basic and acidic residues" evidence="5">
    <location>
        <begin position="126"/>
        <end position="138"/>
    </location>
</feature>
<organism evidence="8 9">
    <name type="scientific">Paramicrosporidium saccamoebae</name>
    <dbReference type="NCBI Taxonomy" id="1246581"/>
    <lineage>
        <taxon>Eukaryota</taxon>
        <taxon>Fungi</taxon>
        <taxon>Fungi incertae sedis</taxon>
        <taxon>Cryptomycota</taxon>
        <taxon>Cryptomycota incertae sedis</taxon>
        <taxon>Paramicrosporidium</taxon>
    </lineage>
</organism>
<evidence type="ECO:0000256" key="5">
    <source>
        <dbReference type="SAM" id="MobiDB-lite"/>
    </source>
</evidence>
<evidence type="ECO:0000259" key="7">
    <source>
        <dbReference type="PROSITE" id="PS51294"/>
    </source>
</evidence>
<dbReference type="InterPro" id="IPR001005">
    <property type="entry name" value="SANT/Myb"/>
</dbReference>
<dbReference type="InterPro" id="IPR043145">
    <property type="entry name" value="Znf_ZZ_sf"/>
</dbReference>
<name>A0A2H9TK66_9FUNG</name>
<feature type="region of interest" description="Disordered" evidence="5">
    <location>
        <begin position="224"/>
        <end position="262"/>
    </location>
</feature>
<proteinExistence type="predicted"/>
<evidence type="ECO:0000313" key="8">
    <source>
        <dbReference type="EMBL" id="PJF18040.1"/>
    </source>
</evidence>
<dbReference type="STRING" id="1246581.A0A2H9TK66"/>
<keyword evidence="1" id="KW-0479">Metal-binding</keyword>
<evidence type="ECO:0000259" key="6">
    <source>
        <dbReference type="PROSITE" id="PS50135"/>
    </source>
</evidence>
<evidence type="ECO:0000313" key="9">
    <source>
        <dbReference type="Proteomes" id="UP000240830"/>
    </source>
</evidence>
<dbReference type="InterPro" id="IPR000433">
    <property type="entry name" value="Znf_ZZ"/>
</dbReference>
<dbReference type="SMART" id="SM00291">
    <property type="entry name" value="ZnF_ZZ"/>
    <property type="match status" value="1"/>
</dbReference>
<dbReference type="SMART" id="SM00717">
    <property type="entry name" value="SANT"/>
    <property type="match status" value="1"/>
</dbReference>
<dbReference type="EMBL" id="MTSL01000149">
    <property type="protein sequence ID" value="PJF18040.1"/>
    <property type="molecule type" value="Genomic_DNA"/>
</dbReference>
<dbReference type="PANTHER" id="PTHR22705:SF0">
    <property type="entry name" value="ZZ-TYPE ZINC FINGER-CONTAINING PROTEIN 3"/>
    <property type="match status" value="1"/>
</dbReference>
<evidence type="ECO:0000256" key="4">
    <source>
        <dbReference type="PROSITE-ProRule" id="PRU00228"/>
    </source>
</evidence>
<dbReference type="Pfam" id="PF00249">
    <property type="entry name" value="Myb_DNA-binding"/>
    <property type="match status" value="1"/>
</dbReference>
<comment type="caution">
    <text evidence="8">The sequence shown here is derived from an EMBL/GenBank/DDBJ whole genome shotgun (WGS) entry which is preliminary data.</text>
</comment>
<dbReference type="SUPFAM" id="SSF46689">
    <property type="entry name" value="Homeodomain-like"/>
    <property type="match status" value="1"/>
</dbReference>
<sequence length="421" mass="47581">STLRTTSRQAAPHSDLSVSDPPTSSSALLNGLFRYYHLYAMVTKSLAALEGQLEQAHRDISALQELKGRALEAPEQFLGVIEDRAECERMFPKMQTVAAVPTIPLETYRVRLVRRGAGKYGQNLDELQKSRPTERGKTDSPLLSPCVPISRMPPSHTPEAPLRDTIRRRFYEIVGAPLRTASAPALFSTIDPTPSMNDAVPNREDLFSPQPRKAQSIHFTMPFLPSDPNSRPSTPAMVTPEQPKKRKRMTSAGADSPHHNLPWTEGEKQRLIELLEVYPDEEVNTRRYAKISAAIGTRTPGQVANRVNKLQLKLKRRNEEKIDPGEDLDEVLDVELRKSKEYQEYMTIRKQIEALESDSGISVHVGFKCDDCGMEPIVGTRWRCTKCHEPNAIDLCQDCYECGEFNTVQHRPSHRFFRHNS</sequence>
<dbReference type="PANTHER" id="PTHR22705">
    <property type="entry name" value="ZINC FINGER, ZZ DOMAIN CONTAINING 3"/>
    <property type="match status" value="1"/>
</dbReference>
<feature type="region of interest" description="Disordered" evidence="5">
    <location>
        <begin position="123"/>
        <end position="144"/>
    </location>
</feature>
<dbReference type="Proteomes" id="UP000240830">
    <property type="component" value="Unassembled WGS sequence"/>
</dbReference>
<dbReference type="InterPro" id="IPR009057">
    <property type="entry name" value="Homeodomain-like_sf"/>
</dbReference>
<dbReference type="AlphaFoldDB" id="A0A2H9TK66"/>
<dbReference type="Gene3D" id="1.10.10.60">
    <property type="entry name" value="Homeodomain-like"/>
    <property type="match status" value="1"/>
</dbReference>
<gene>
    <name evidence="8" type="ORF">PSACC_02171</name>
</gene>
<dbReference type="GO" id="GO:0008270">
    <property type="term" value="F:zinc ion binding"/>
    <property type="evidence" value="ECO:0007669"/>
    <property type="project" value="UniProtKB-KW"/>
</dbReference>